<evidence type="ECO:0000256" key="4">
    <source>
        <dbReference type="ARBA" id="ARBA00022490"/>
    </source>
</evidence>
<dbReference type="Gene3D" id="1.20.58.410">
    <property type="entry name" value="Release factor"/>
    <property type="match status" value="1"/>
</dbReference>
<dbReference type="Pfam" id="PF00472">
    <property type="entry name" value="RF-1"/>
    <property type="match status" value="1"/>
</dbReference>
<dbReference type="InterPro" id="IPR045853">
    <property type="entry name" value="Pep_chain_release_fac_I_sf"/>
</dbReference>
<dbReference type="Gene3D" id="3.30.70.1660">
    <property type="match status" value="1"/>
</dbReference>
<dbReference type="SUPFAM" id="SSF75620">
    <property type="entry name" value="Release factor"/>
    <property type="match status" value="1"/>
</dbReference>
<dbReference type="OrthoDB" id="9806673at2"/>
<protein>
    <recommendedName>
        <fullName evidence="6 7">Peptide chain release factor 2</fullName>
        <shortName evidence="6">RF-2</shortName>
    </recommendedName>
</protein>
<feature type="domain" description="Prokaryotic-type class I peptide chain release factors" evidence="9">
    <location>
        <begin position="244"/>
        <end position="260"/>
    </location>
</feature>
<dbReference type="PANTHER" id="PTHR43116:SF3">
    <property type="entry name" value="CLASS I PEPTIDE CHAIN RELEASE FACTOR"/>
    <property type="match status" value="1"/>
</dbReference>
<reference evidence="10 11" key="1">
    <citation type="submission" date="2018-05" db="EMBL/GenBank/DDBJ databases">
        <title>Genetic diversity of glacier-inhabiting Cryobacterium bacteria in China and description of Cryobacterium mengkeensis sp. nov. and Arthrobacter glacialis sp. nov.</title>
        <authorList>
            <person name="Liu Q."/>
            <person name="Xin Y.-H."/>
        </authorList>
    </citation>
    <scope>NUCLEOTIDE SEQUENCE [LARGE SCALE GENOMIC DNA]</scope>
    <source>
        <strain evidence="10 11">GP3</strain>
    </source>
</reference>
<keyword evidence="3 6" id="KW-0488">Methylation</keyword>
<dbReference type="Proteomes" id="UP000246303">
    <property type="component" value="Unassembled WGS sequence"/>
</dbReference>
<dbReference type="InterPro" id="IPR000352">
    <property type="entry name" value="Pep_chain_release_fac_I"/>
</dbReference>
<comment type="similarity">
    <text evidence="2 6">Belongs to the prokaryotic/mitochondrial release factor family.</text>
</comment>
<keyword evidence="11" id="KW-1185">Reference proteome</keyword>
<gene>
    <name evidence="6 10" type="primary">prfB</name>
    <name evidence="10" type="ORF">CVS29_11950</name>
</gene>
<dbReference type="Pfam" id="PF03462">
    <property type="entry name" value="PCRF"/>
    <property type="match status" value="1"/>
</dbReference>
<dbReference type="HAMAP" id="MF_00094">
    <property type="entry name" value="Rel_fac_2"/>
    <property type="match status" value="1"/>
</dbReference>
<evidence type="ECO:0000313" key="10">
    <source>
        <dbReference type="EMBL" id="PXA65060.1"/>
    </source>
</evidence>
<feature type="coiled-coil region" evidence="8">
    <location>
        <begin position="19"/>
        <end position="115"/>
    </location>
</feature>
<dbReference type="PANTHER" id="PTHR43116">
    <property type="entry name" value="PEPTIDE CHAIN RELEASE FACTOR 2"/>
    <property type="match status" value="1"/>
</dbReference>
<dbReference type="GO" id="GO:0016149">
    <property type="term" value="F:translation release factor activity, codon specific"/>
    <property type="evidence" value="ECO:0007669"/>
    <property type="project" value="UniProtKB-UniRule"/>
</dbReference>
<name>A0A2V3DQ19_9MICC</name>
<accession>A0A2V3DQ19</accession>
<evidence type="ECO:0000256" key="5">
    <source>
        <dbReference type="ARBA" id="ARBA00022917"/>
    </source>
</evidence>
<evidence type="ECO:0000256" key="2">
    <source>
        <dbReference type="ARBA" id="ARBA00010835"/>
    </source>
</evidence>
<comment type="PTM">
    <text evidence="6">Methylated by PrmC. Methylation increases the termination efficiency of RF2.</text>
</comment>
<dbReference type="InterPro" id="IPR004374">
    <property type="entry name" value="PrfB"/>
</dbReference>
<comment type="function">
    <text evidence="1 6">Peptide chain release factor 2 directs the termination of translation in response to the peptide chain termination codons UGA and UAA.</text>
</comment>
<dbReference type="SMART" id="SM00937">
    <property type="entry name" value="PCRF"/>
    <property type="match status" value="1"/>
</dbReference>
<dbReference type="EMBL" id="QHLZ01000007">
    <property type="protein sequence ID" value="PXA65060.1"/>
    <property type="molecule type" value="Genomic_DNA"/>
</dbReference>
<dbReference type="GO" id="GO:0005737">
    <property type="term" value="C:cytoplasm"/>
    <property type="evidence" value="ECO:0007669"/>
    <property type="project" value="UniProtKB-SubCell"/>
</dbReference>
<dbReference type="NCBIfam" id="TIGR00020">
    <property type="entry name" value="prfB"/>
    <property type="match status" value="1"/>
</dbReference>
<keyword evidence="5 6" id="KW-0648">Protein biosynthesis</keyword>
<keyword evidence="8" id="KW-0175">Coiled coil</keyword>
<evidence type="ECO:0000256" key="8">
    <source>
        <dbReference type="SAM" id="Coils"/>
    </source>
</evidence>
<dbReference type="FunFam" id="3.30.160.20:FF:000004">
    <property type="entry name" value="Peptide chain release factor 1"/>
    <property type="match status" value="1"/>
</dbReference>
<feature type="modified residue" description="N5-methylglutamine" evidence="6">
    <location>
        <position position="251"/>
    </location>
</feature>
<evidence type="ECO:0000259" key="9">
    <source>
        <dbReference type="PROSITE" id="PS00745"/>
    </source>
</evidence>
<evidence type="ECO:0000256" key="6">
    <source>
        <dbReference type="HAMAP-Rule" id="MF_00094"/>
    </source>
</evidence>
<comment type="subcellular location">
    <subcellularLocation>
        <location evidence="6">Cytoplasm</location>
    </subcellularLocation>
</comment>
<dbReference type="RefSeq" id="WP_110106721.1">
    <property type="nucleotide sequence ID" value="NZ_JACBZZ010000001.1"/>
</dbReference>
<proteinExistence type="inferred from homology"/>
<sequence length="372" mass="40979">MAEIDFPAELRALRATYTSIEQVSEVEKLMENIEDLSDQAGSPNLWDDPAAAQIVTSKLSHAQSKLEKLRSLESRIDDLEVLVQLAQEEGDADSLTEAVKDLAGLQKSLQDLEIVTLLAGEYDEREAVITIRSGAGGVDAADFAQMLLRMYLRWAERHGYPTAVLDTSYAEEAGLKSATFEVKAPYAFGTLSVEAGTHRLVRISPFDNQGRRQTSFAAVEVIPLIESTDSIEIPDNEIRVDVFRSSGPGGQSVNTTDSAVRLTHLPTGTVVSMQNEKSQIQNRAAAMRVLQSRLLLLKKAEEDATKKAMAGDVKASWGDQMRSYVLNPYQMVKDLRTEHEVGNAGSVLDGEIDDFIDAGIRWRADQRNAEKH</sequence>
<dbReference type="PROSITE" id="PS00745">
    <property type="entry name" value="RF_PROK_I"/>
    <property type="match status" value="1"/>
</dbReference>
<comment type="caution">
    <text evidence="10">The sequence shown here is derived from an EMBL/GenBank/DDBJ whole genome shotgun (WGS) entry which is preliminary data.</text>
</comment>
<dbReference type="Gene3D" id="3.30.160.20">
    <property type="match status" value="1"/>
</dbReference>
<evidence type="ECO:0000256" key="7">
    <source>
        <dbReference type="NCBIfam" id="TIGR00020"/>
    </source>
</evidence>
<evidence type="ECO:0000256" key="3">
    <source>
        <dbReference type="ARBA" id="ARBA00022481"/>
    </source>
</evidence>
<evidence type="ECO:0000256" key="1">
    <source>
        <dbReference type="ARBA" id="ARBA00002613"/>
    </source>
</evidence>
<dbReference type="InterPro" id="IPR005139">
    <property type="entry name" value="PCRF"/>
</dbReference>
<organism evidence="10 11">
    <name type="scientific">Arthrobacter psychrochitiniphilus</name>
    <dbReference type="NCBI Taxonomy" id="291045"/>
    <lineage>
        <taxon>Bacteria</taxon>
        <taxon>Bacillati</taxon>
        <taxon>Actinomycetota</taxon>
        <taxon>Actinomycetes</taxon>
        <taxon>Micrococcales</taxon>
        <taxon>Micrococcaceae</taxon>
        <taxon>Arthrobacter</taxon>
    </lineage>
</organism>
<dbReference type="AlphaFoldDB" id="A0A2V3DQ19"/>
<keyword evidence="4 6" id="KW-0963">Cytoplasm</keyword>
<evidence type="ECO:0000313" key="11">
    <source>
        <dbReference type="Proteomes" id="UP000246303"/>
    </source>
</evidence>